<feature type="transmembrane region" description="Helical" evidence="6">
    <location>
        <begin position="935"/>
        <end position="953"/>
    </location>
</feature>
<feature type="domain" description="ResB-like" evidence="8">
    <location>
        <begin position="73"/>
        <end position="115"/>
    </location>
</feature>
<evidence type="ECO:0000256" key="5">
    <source>
        <dbReference type="ARBA" id="ARBA00023136"/>
    </source>
</evidence>
<feature type="transmembrane region" description="Helical" evidence="6">
    <location>
        <begin position="897"/>
        <end position="915"/>
    </location>
</feature>
<reference evidence="9 10" key="1">
    <citation type="submission" date="2020-11" db="EMBL/GenBank/DDBJ databases">
        <authorList>
            <person name="Peeters C."/>
        </authorList>
    </citation>
    <scope>NUCLEOTIDE SEQUENCE [LARGE SCALE GENOMIC DNA]</scope>
    <source>
        <strain evidence="9 10">LMG 7974</strain>
    </source>
</reference>
<dbReference type="Proteomes" id="UP000789803">
    <property type="component" value="Unassembled WGS sequence"/>
</dbReference>
<sequence>MLQKTFFSMASAILLLILFAIASGAATIIESKYSTATAWAYVYGAGWFAAIQLLLGINLAYNIFHYRLLDIKKLPSFLFHLSFIGILIGAAITRYYGFEGNVHIRENTQTNIITTRGSYITLETRLDGKDYGISIPRELETLGKHGFNLELDLPDGKATLKYSEYVPNAIYQFVDAKGGKPVIELVLSNASEREEIDLLDGEEIVAGDVSFLFNAEPKQGSKYVKFTLENDKFYYTSNVEISKFNMSENSKIILQKDSINELAQAELLTISDVNFSAKFLSTSAVRKLIPKKDSQFDAIIAELNYKGESKEMVLFHNLIEPARAVIGTQVFVASWGLAQVKMPFSLHLKDFELKRYPGSNSPMSYSSDVVVIDGDKPQFEYKIYMNHVLDYNGYRFFQSSYDKDERGTILSVNKDPGKIPTYISYFLLGLGFLLNVINPNSRFRKLAALIDKDSVKKPLAIVALSFIGLISIDANANDLNFLPKIDKEHAAKLGRIMVQSADGRVKPFDTVSKEVLNKIHKKESIAQLDSNQALLSIMVDPPYWRNQNIIALGTNKELKKELGVDENAKYANFRDFFTTKEQGNEYKLTRFAEIANRKHPGSRGTFDKDVIKIDERLNVFYMAFMGEIFKIFPKQNDPNHTWHTPANAMMSMDGDEADGIAIMMRDYFLAVDEAISSGEWSNANKALEVISDYQNKHGLDIMPPKSRIDMEILFNKVKIFDRLTPVYLIAGFILLIFVFIKMLAPSASINGVFKFIYFINILAFIVHTVGLGLRWYIAQHAPWSNSYESMVYIAWALSLSGIFFSRRSPISMALTSILAGITLFVAHLSWMDPQITTLVPVLQSYWLTIHVSVITASYGFLGLCSLLGFFVLVLLIMQNSKSPKDAITRNIIEATRINEMAMILGISLLTLGNFLGGVWANESWGRYWGWDSKETWALVSILVYAAVLHIRFVPKLNNQYAFAVLSMFSYWAIIMTYFGVNFYLAGMHSYAAGDPLPIPNFIYVIVAVMLGVSILAYFKKGTTTKL</sequence>
<evidence type="ECO:0000259" key="7">
    <source>
        <dbReference type="Pfam" id="PF01578"/>
    </source>
</evidence>
<dbReference type="RefSeq" id="WP_229931958.1">
    <property type="nucleotide sequence ID" value="NZ_CAJHOF010000001.1"/>
</dbReference>
<keyword evidence="5 6" id="KW-0472">Membrane</keyword>
<comment type="subcellular location">
    <subcellularLocation>
        <location evidence="1">Membrane</location>
        <topology evidence="1">Multi-pass membrane protein</topology>
    </subcellularLocation>
</comment>
<evidence type="ECO:0000256" key="1">
    <source>
        <dbReference type="ARBA" id="ARBA00004141"/>
    </source>
</evidence>
<accession>A0ABN7K304</accession>
<feature type="transmembrane region" description="Helical" evidence="6">
    <location>
        <begin position="789"/>
        <end position="805"/>
    </location>
</feature>
<dbReference type="Pfam" id="PF01578">
    <property type="entry name" value="Cytochrom_C_asm"/>
    <property type="match status" value="1"/>
</dbReference>
<keyword evidence="4 6" id="KW-1133">Transmembrane helix</keyword>
<evidence type="ECO:0000313" key="10">
    <source>
        <dbReference type="Proteomes" id="UP000789803"/>
    </source>
</evidence>
<feature type="transmembrane region" description="Helical" evidence="6">
    <location>
        <begin position="960"/>
        <end position="980"/>
    </location>
</feature>
<proteinExistence type="predicted"/>
<evidence type="ECO:0000256" key="4">
    <source>
        <dbReference type="ARBA" id="ARBA00022989"/>
    </source>
</evidence>
<comment type="caution">
    <text evidence="9">The sequence shown here is derived from an EMBL/GenBank/DDBJ whole genome shotgun (WGS) entry which is preliminary data.</text>
</comment>
<dbReference type="InterPro" id="IPR045062">
    <property type="entry name" value="Cyt_c_biogenesis_CcsA/CcmC"/>
</dbReference>
<feature type="transmembrane region" description="Helical" evidence="6">
    <location>
        <begin position="755"/>
        <end position="777"/>
    </location>
</feature>
<feature type="transmembrane region" description="Helical" evidence="6">
    <location>
        <begin position="812"/>
        <end position="831"/>
    </location>
</feature>
<name>A0ABN7K304_9BACT</name>
<feature type="transmembrane region" description="Helical" evidence="6">
    <location>
        <begin position="1000"/>
        <end position="1018"/>
    </location>
</feature>
<evidence type="ECO:0000256" key="6">
    <source>
        <dbReference type="SAM" id="Phobius"/>
    </source>
</evidence>
<evidence type="ECO:0000259" key="8">
    <source>
        <dbReference type="Pfam" id="PF05140"/>
    </source>
</evidence>
<keyword evidence="10" id="KW-1185">Reference proteome</keyword>
<feature type="transmembrane region" description="Helical" evidence="6">
    <location>
        <begin position="76"/>
        <end position="97"/>
    </location>
</feature>
<dbReference type="Pfam" id="PF05140">
    <property type="entry name" value="ResB"/>
    <property type="match status" value="2"/>
</dbReference>
<feature type="transmembrane region" description="Helical" evidence="6">
    <location>
        <begin position="725"/>
        <end position="743"/>
    </location>
</feature>
<keyword evidence="3" id="KW-0201">Cytochrome c-type biogenesis</keyword>
<dbReference type="PANTHER" id="PTHR30071">
    <property type="entry name" value="HEME EXPORTER PROTEIN C"/>
    <property type="match status" value="1"/>
</dbReference>
<evidence type="ECO:0000256" key="2">
    <source>
        <dbReference type="ARBA" id="ARBA00022692"/>
    </source>
</evidence>
<evidence type="ECO:0000256" key="3">
    <source>
        <dbReference type="ARBA" id="ARBA00022748"/>
    </source>
</evidence>
<feature type="domain" description="Cytochrome c assembly protein" evidence="7">
    <location>
        <begin position="783"/>
        <end position="988"/>
    </location>
</feature>
<organism evidence="9 10">
    <name type="scientific">Campylobacter majalis</name>
    <dbReference type="NCBI Taxonomy" id="2790656"/>
    <lineage>
        <taxon>Bacteria</taxon>
        <taxon>Pseudomonadati</taxon>
        <taxon>Campylobacterota</taxon>
        <taxon>Epsilonproteobacteria</taxon>
        <taxon>Campylobacterales</taxon>
        <taxon>Campylobacteraceae</taxon>
        <taxon>Campylobacter</taxon>
    </lineage>
</organism>
<protein>
    <submittedName>
        <fullName evidence="9">Cytochrome c biogenesis protein CcsA</fullName>
    </submittedName>
</protein>
<feature type="transmembrane region" description="Helical" evidence="6">
    <location>
        <begin position="851"/>
        <end position="876"/>
    </location>
</feature>
<feature type="transmembrane region" description="Helical" evidence="6">
    <location>
        <begin position="41"/>
        <end position="64"/>
    </location>
</feature>
<dbReference type="InterPro" id="IPR002541">
    <property type="entry name" value="Cyt_c_assembly"/>
</dbReference>
<keyword evidence="2 6" id="KW-0812">Transmembrane</keyword>
<dbReference type="PANTHER" id="PTHR30071:SF1">
    <property type="entry name" value="CYTOCHROME B_B6 PROTEIN-RELATED"/>
    <property type="match status" value="1"/>
</dbReference>
<gene>
    <name evidence="9" type="primary">ccsA</name>
    <name evidence="9" type="ORF">LMG7974_00132</name>
</gene>
<dbReference type="EMBL" id="CAJHOF010000001">
    <property type="protein sequence ID" value="CAD7286884.1"/>
    <property type="molecule type" value="Genomic_DNA"/>
</dbReference>
<dbReference type="InterPro" id="IPR007816">
    <property type="entry name" value="ResB-like_domain"/>
</dbReference>
<evidence type="ECO:0000313" key="9">
    <source>
        <dbReference type="EMBL" id="CAD7286884.1"/>
    </source>
</evidence>
<feature type="domain" description="ResB-like" evidence="8">
    <location>
        <begin position="341"/>
        <end position="407"/>
    </location>
</feature>